<sequence length="134" mass="15588">MRLNTLITVLFALGLAAMASAQEGEYSFYEAQARKDFHYEQSLVLVSNEDVEDYWKDQARFERDLKKHDGNAYNVYMNEKKTVYAEHAKSCGEQCRHGKDYYQHATLYFAYADDQYLSKEAIESVVQTASPRIF</sequence>
<evidence type="ECO:0000313" key="2">
    <source>
        <dbReference type="EMBL" id="RIV35235.1"/>
    </source>
</evidence>
<name>A0A3A1NB88_9FLAO</name>
<accession>A0A3A1NB88</accession>
<feature type="chain" id="PRO_5017391681" evidence="1">
    <location>
        <begin position="22"/>
        <end position="134"/>
    </location>
</feature>
<dbReference type="OrthoDB" id="1203055at2"/>
<comment type="caution">
    <text evidence="2">The sequence shown here is derived from an EMBL/GenBank/DDBJ whole genome shotgun (WGS) entry which is preliminary data.</text>
</comment>
<organism evidence="2 3">
    <name type="scientific">Flagellimonas lutimaris</name>
    <dbReference type="NCBI Taxonomy" id="475082"/>
    <lineage>
        <taxon>Bacteria</taxon>
        <taxon>Pseudomonadati</taxon>
        <taxon>Bacteroidota</taxon>
        <taxon>Flavobacteriia</taxon>
        <taxon>Flavobacteriales</taxon>
        <taxon>Flavobacteriaceae</taxon>
        <taxon>Flagellimonas</taxon>
    </lineage>
</organism>
<keyword evidence="3" id="KW-1185">Reference proteome</keyword>
<evidence type="ECO:0000256" key="1">
    <source>
        <dbReference type="SAM" id="SignalP"/>
    </source>
</evidence>
<dbReference type="RefSeq" id="WP_119607461.1">
    <property type="nucleotide sequence ID" value="NZ_QXFH01000070.1"/>
</dbReference>
<reference evidence="2 3" key="1">
    <citation type="submission" date="2018-08" db="EMBL/GenBank/DDBJ databases">
        <title>Proposal of Muricauda 72 sp.nov. and Muricauda NH166 sp.nov., isolated from seawater.</title>
        <authorList>
            <person name="Cheng H."/>
            <person name="Wu Y.-H."/>
            <person name="Guo L.-L."/>
            <person name="Xu X.-W."/>
        </authorList>
    </citation>
    <scope>NUCLEOTIDE SEQUENCE [LARGE SCALE GENOMIC DNA]</scope>
    <source>
        <strain evidence="2 3">KCTC 22173</strain>
    </source>
</reference>
<gene>
    <name evidence="2" type="ORF">D2V08_07730</name>
</gene>
<feature type="signal peptide" evidence="1">
    <location>
        <begin position="1"/>
        <end position="21"/>
    </location>
</feature>
<evidence type="ECO:0000313" key="3">
    <source>
        <dbReference type="Proteomes" id="UP000266067"/>
    </source>
</evidence>
<dbReference type="AlphaFoldDB" id="A0A3A1NB88"/>
<keyword evidence="1" id="KW-0732">Signal</keyword>
<protein>
    <submittedName>
        <fullName evidence="2">Uncharacterized protein</fullName>
    </submittedName>
</protein>
<dbReference type="Proteomes" id="UP000266067">
    <property type="component" value="Unassembled WGS sequence"/>
</dbReference>
<proteinExistence type="predicted"/>
<dbReference type="EMBL" id="QXFH01000070">
    <property type="protein sequence ID" value="RIV35235.1"/>
    <property type="molecule type" value="Genomic_DNA"/>
</dbReference>